<proteinExistence type="predicted"/>
<dbReference type="Proteomes" id="UP000318590">
    <property type="component" value="Unassembled WGS sequence"/>
</dbReference>
<reference evidence="2 3" key="1">
    <citation type="submission" date="2019-06" db="EMBL/GenBank/DDBJ databases">
        <title>Paenimaribius caenipelagi gen. nov., sp. nov., isolated from a tidal flat.</title>
        <authorList>
            <person name="Yoon J.-H."/>
        </authorList>
    </citation>
    <scope>NUCLEOTIDE SEQUENCE [LARGE SCALE GENOMIC DNA]</scope>
    <source>
        <strain evidence="2 3">JBTF-M29</strain>
    </source>
</reference>
<evidence type="ECO:0000313" key="2">
    <source>
        <dbReference type="EMBL" id="TRD22660.1"/>
    </source>
</evidence>
<name>A0A547Q8E8_9RHOB</name>
<dbReference type="InterPro" id="IPR007374">
    <property type="entry name" value="ASCH_domain"/>
</dbReference>
<dbReference type="PANTHER" id="PTHR39203">
    <property type="entry name" value="CYTOPLASMIC PROTEIN-RELATED"/>
    <property type="match status" value="1"/>
</dbReference>
<accession>A0A547Q8E8</accession>
<evidence type="ECO:0000313" key="3">
    <source>
        <dbReference type="Proteomes" id="UP000318590"/>
    </source>
</evidence>
<dbReference type="Gene3D" id="3.10.400.10">
    <property type="entry name" value="Sulfate adenylyltransferase"/>
    <property type="match status" value="1"/>
</dbReference>
<dbReference type="AlphaFoldDB" id="A0A547Q8E8"/>
<gene>
    <name evidence="2" type="ORF">FEV53_04395</name>
</gene>
<dbReference type="PANTHER" id="PTHR39203:SF1">
    <property type="entry name" value="CYTOPLASMIC PROTEIN"/>
    <property type="match status" value="1"/>
</dbReference>
<comment type="caution">
    <text evidence="2">The sequence shown here is derived from an EMBL/GenBank/DDBJ whole genome shotgun (WGS) entry which is preliminary data.</text>
</comment>
<evidence type="ECO:0000259" key="1">
    <source>
        <dbReference type="SMART" id="SM01022"/>
    </source>
</evidence>
<sequence>MEELMRRYPGATTFTFGDCPELSARLLALVRQGQKTATCGALRDFGVEGEPLPVQGRRDIALNWDGTPELVIETTSVEILHFDEVPEVFALAEGENTDLAGWRADHRAFFTQNGGWSEDMLLVCERFHLVEDLSPCSENS</sequence>
<dbReference type="InterPro" id="IPR009326">
    <property type="entry name" value="DUF984"/>
</dbReference>
<dbReference type="SUPFAM" id="SSF88697">
    <property type="entry name" value="PUA domain-like"/>
    <property type="match status" value="1"/>
</dbReference>
<feature type="domain" description="ASCH" evidence="1">
    <location>
        <begin position="14"/>
        <end position="131"/>
    </location>
</feature>
<dbReference type="PIRSF" id="PIRSF021320">
    <property type="entry name" value="DUF984"/>
    <property type="match status" value="1"/>
</dbReference>
<protein>
    <submittedName>
        <fullName evidence="2">ASCH domain-containing protein</fullName>
    </submittedName>
</protein>
<dbReference type="InterPro" id="IPR015947">
    <property type="entry name" value="PUA-like_sf"/>
</dbReference>
<dbReference type="Pfam" id="PF04266">
    <property type="entry name" value="ASCH"/>
    <property type="match status" value="1"/>
</dbReference>
<dbReference type="SMART" id="SM01022">
    <property type="entry name" value="ASCH"/>
    <property type="match status" value="1"/>
</dbReference>
<dbReference type="OrthoDB" id="9807542at2"/>
<organism evidence="2 3">
    <name type="scientific">Palleronia caenipelagi</name>
    <dbReference type="NCBI Taxonomy" id="2489174"/>
    <lineage>
        <taxon>Bacteria</taxon>
        <taxon>Pseudomonadati</taxon>
        <taxon>Pseudomonadota</taxon>
        <taxon>Alphaproteobacteria</taxon>
        <taxon>Rhodobacterales</taxon>
        <taxon>Roseobacteraceae</taxon>
        <taxon>Palleronia</taxon>
    </lineage>
</organism>
<dbReference type="EMBL" id="VFSV01000005">
    <property type="protein sequence ID" value="TRD22660.1"/>
    <property type="molecule type" value="Genomic_DNA"/>
</dbReference>
<keyword evidence="3" id="KW-1185">Reference proteome</keyword>
<dbReference type="CDD" id="cd06553">
    <property type="entry name" value="ASCH_Ef3133_like"/>
    <property type="match status" value="1"/>
</dbReference>